<accession>A0A5D3C0D0</accession>
<dbReference type="SUPFAM" id="SSF56672">
    <property type="entry name" value="DNA/RNA polymerases"/>
    <property type="match status" value="1"/>
</dbReference>
<evidence type="ECO:0000259" key="3">
    <source>
        <dbReference type="Pfam" id="PF07727"/>
    </source>
</evidence>
<dbReference type="InterPro" id="IPR054722">
    <property type="entry name" value="PolX-like_BBD"/>
</dbReference>
<evidence type="ECO:0000256" key="2">
    <source>
        <dbReference type="SAM" id="MobiDB-lite"/>
    </source>
</evidence>
<sequence>MVSERINNETLEKILGISRTKTAVVVVVDTTMEKLLQRIQTPSIYPMGQPSPPFVQPSGQKRLYASPLPGVWAHTPSSINLTAYPIRYYAPSLVQPSHPFGHLPPYALRIVAGQQPSKLETVSTSQPISPTTSQTSSLTLSVIAQSGHLKGFSEHFVSYTPCVGNEKIRIVDDSLAPIAGKGQIVLFDGFSLHNVLHVPKLYYNLLSISKITRELHCKATFLPEFVCFQALNLERMIAARLINRMPSRILYLQTPLECLKESYPSTRLVLEGESVSKESNNTFEFIEPTPSTVSDIDPHPIILPTDQVPGKTYYRRNLKKEVGSPISQPPAPIQDSKPPRDQGMENPTEPCTNNMMNENDMSDVAVLENVEEKNNGKLDKYDPSLDLPIALRKGTRSCTKHFISNYVSYENLSPQFRAFTASLDSTTMPKNIHIALECPEWKNVVMEEMKALKKNNTWEICALPKGYKHVGCKGCSLSNTKQMEHLTDTRQGKIAVLIVYVDDIVLSGDDQAEISQLKQRMSNEFEIKDLGNLKYFLGMKVTRSKEGISVSQRKYTLGLLAETSMFGCRPAQWRI</sequence>
<keyword evidence="6" id="KW-0695">RNA-directed DNA polymerase</keyword>
<dbReference type="Proteomes" id="UP000321393">
    <property type="component" value="Unassembled WGS sequence"/>
</dbReference>
<evidence type="ECO:0000256" key="1">
    <source>
        <dbReference type="ARBA" id="ARBA00022750"/>
    </source>
</evidence>
<dbReference type="Pfam" id="PF22936">
    <property type="entry name" value="Pol_BBD"/>
    <property type="match status" value="1"/>
</dbReference>
<dbReference type="InterPro" id="IPR043502">
    <property type="entry name" value="DNA/RNA_pol_sf"/>
</dbReference>
<comment type="caution">
    <text evidence="6">The sequence shown here is derived from an EMBL/GenBank/DDBJ whole genome shotgun (WGS) entry which is preliminary data.</text>
</comment>
<dbReference type="Pfam" id="PF07727">
    <property type="entry name" value="RVT_2"/>
    <property type="match status" value="1"/>
</dbReference>
<feature type="domain" description="Retrovirus-related Pol polyprotein from transposon TNT 1-94-like beta-barrel" evidence="4">
    <location>
        <begin position="147"/>
        <end position="213"/>
    </location>
</feature>
<evidence type="ECO:0000313" key="5">
    <source>
        <dbReference type="EMBL" id="KAA0033074.1"/>
    </source>
</evidence>
<dbReference type="GO" id="GO:0003964">
    <property type="term" value="F:RNA-directed DNA polymerase activity"/>
    <property type="evidence" value="ECO:0007669"/>
    <property type="project" value="UniProtKB-KW"/>
</dbReference>
<evidence type="ECO:0000313" key="7">
    <source>
        <dbReference type="Proteomes" id="UP000321393"/>
    </source>
</evidence>
<name>A0A5D3C0D0_CUCMM</name>
<keyword evidence="1" id="KW-0378">Hydrolase</keyword>
<dbReference type="GO" id="GO:0004190">
    <property type="term" value="F:aspartic-type endopeptidase activity"/>
    <property type="evidence" value="ECO:0007669"/>
    <property type="project" value="UniProtKB-KW"/>
</dbReference>
<feature type="domain" description="Reverse transcriptase Ty1/copia-type" evidence="3">
    <location>
        <begin position="492"/>
        <end position="570"/>
    </location>
</feature>
<dbReference type="Proteomes" id="UP000321947">
    <property type="component" value="Unassembled WGS sequence"/>
</dbReference>
<evidence type="ECO:0000313" key="8">
    <source>
        <dbReference type="Proteomes" id="UP000321947"/>
    </source>
</evidence>
<gene>
    <name evidence="6" type="ORF">E5676_scaffold2137G00010</name>
    <name evidence="5" type="ORF">E6C27_scaffold269G001930</name>
</gene>
<protein>
    <submittedName>
        <fullName evidence="6">Reverse transcriptase</fullName>
    </submittedName>
</protein>
<feature type="region of interest" description="Disordered" evidence="2">
    <location>
        <begin position="321"/>
        <end position="357"/>
    </location>
</feature>
<dbReference type="EMBL" id="SSTD01014185">
    <property type="protein sequence ID" value="TYK04632.1"/>
    <property type="molecule type" value="Genomic_DNA"/>
</dbReference>
<proteinExistence type="predicted"/>
<dbReference type="EMBL" id="SSTE01020983">
    <property type="protein sequence ID" value="KAA0033074.1"/>
    <property type="molecule type" value="Genomic_DNA"/>
</dbReference>
<organism evidence="6 8">
    <name type="scientific">Cucumis melo var. makuwa</name>
    <name type="common">Oriental melon</name>
    <dbReference type="NCBI Taxonomy" id="1194695"/>
    <lineage>
        <taxon>Eukaryota</taxon>
        <taxon>Viridiplantae</taxon>
        <taxon>Streptophyta</taxon>
        <taxon>Embryophyta</taxon>
        <taxon>Tracheophyta</taxon>
        <taxon>Spermatophyta</taxon>
        <taxon>Magnoliopsida</taxon>
        <taxon>eudicotyledons</taxon>
        <taxon>Gunneridae</taxon>
        <taxon>Pentapetalae</taxon>
        <taxon>rosids</taxon>
        <taxon>fabids</taxon>
        <taxon>Cucurbitales</taxon>
        <taxon>Cucurbitaceae</taxon>
        <taxon>Benincaseae</taxon>
        <taxon>Cucumis</taxon>
    </lineage>
</organism>
<keyword evidence="6" id="KW-0548">Nucleotidyltransferase</keyword>
<keyword evidence="1" id="KW-0064">Aspartyl protease</keyword>
<dbReference type="AlphaFoldDB" id="A0A5D3C0D0"/>
<evidence type="ECO:0000313" key="6">
    <source>
        <dbReference type="EMBL" id="TYK04632.1"/>
    </source>
</evidence>
<dbReference type="OrthoDB" id="411615at2759"/>
<reference evidence="7 8" key="1">
    <citation type="submission" date="2019-08" db="EMBL/GenBank/DDBJ databases">
        <title>Draft genome sequences of two oriental melons (Cucumis melo L. var makuwa).</title>
        <authorList>
            <person name="Kwon S.-Y."/>
        </authorList>
    </citation>
    <scope>NUCLEOTIDE SEQUENCE [LARGE SCALE GENOMIC DNA]</scope>
    <source>
        <strain evidence="8">cv. Chang Bougi</strain>
        <strain evidence="7">cv. SW 3</strain>
        <tissue evidence="6">Leaf</tissue>
    </source>
</reference>
<dbReference type="InterPro" id="IPR013103">
    <property type="entry name" value="RVT_2"/>
</dbReference>
<keyword evidence="6" id="KW-0808">Transferase</keyword>
<evidence type="ECO:0000259" key="4">
    <source>
        <dbReference type="Pfam" id="PF22936"/>
    </source>
</evidence>
<keyword evidence="1" id="KW-0645">Protease</keyword>